<accession>D9WTZ8</accession>
<dbReference type="Pfam" id="PF01040">
    <property type="entry name" value="UbiA"/>
    <property type="match status" value="1"/>
</dbReference>
<dbReference type="STRING" id="457427.SSOG_01958"/>
<dbReference type="HOGENOM" id="CLU_058579_0_0_11"/>
<feature type="transmembrane region" description="Helical" evidence="6">
    <location>
        <begin position="177"/>
        <end position="196"/>
    </location>
</feature>
<dbReference type="GO" id="GO:0042371">
    <property type="term" value="P:vitamin K biosynthetic process"/>
    <property type="evidence" value="ECO:0007669"/>
    <property type="project" value="TreeGrafter"/>
</dbReference>
<feature type="transmembrane region" description="Helical" evidence="6">
    <location>
        <begin position="244"/>
        <end position="266"/>
    </location>
</feature>
<evidence type="ECO:0000256" key="1">
    <source>
        <dbReference type="ARBA" id="ARBA00004141"/>
    </source>
</evidence>
<keyword evidence="3 6" id="KW-0812">Transmembrane</keyword>
<comment type="subcellular location">
    <subcellularLocation>
        <location evidence="1">Membrane</location>
        <topology evidence="1">Multi-pass membrane protein</topology>
    </subcellularLocation>
</comment>
<evidence type="ECO:0000256" key="6">
    <source>
        <dbReference type="SAM" id="Phobius"/>
    </source>
</evidence>
<evidence type="ECO:0008006" key="9">
    <source>
        <dbReference type="Google" id="ProtNLM"/>
    </source>
</evidence>
<evidence type="ECO:0000313" key="7">
    <source>
        <dbReference type="EMBL" id="EFL22246.1"/>
    </source>
</evidence>
<feature type="transmembrane region" description="Helical" evidence="6">
    <location>
        <begin position="146"/>
        <end position="165"/>
    </location>
</feature>
<evidence type="ECO:0000313" key="8">
    <source>
        <dbReference type="Proteomes" id="UP000003963"/>
    </source>
</evidence>
<dbReference type="InterPro" id="IPR000537">
    <property type="entry name" value="UbiA_prenyltransferase"/>
</dbReference>
<sequence length="322" mass="33818">MSMTATSASGTTPDATKIPLGTKLIGYVQLGKVRIYHHAYGWILALLLLRLDGRVGGDTAAALALTLLMVCATQWSGGAADDLGGFRDGSDARNYAGRPASTVAKKPLLTGVLTDREAVRFGIAMWVIAIAAGLGAVASLDGTAPPAAVLVMLVGQIASVQYSMGLKLSYLPGGLEVTIFYVIGCIGLVPYWLIAGKVSTESLIASALVGLWFLLIVSYGNASDKEGDAEVNRYTMAVLLPSKGFKVFLTLLFAASVTLLTLLFTTTRFDPLLGLTVVPVVVLHAVQLYYGAGKEEWRKARFIGLSSVDLGCLGLALAFVLA</sequence>
<feature type="transmembrane region" description="Helical" evidence="6">
    <location>
        <begin position="302"/>
        <end position="321"/>
    </location>
</feature>
<feature type="transmembrane region" description="Helical" evidence="6">
    <location>
        <begin position="202"/>
        <end position="223"/>
    </location>
</feature>
<dbReference type="Proteomes" id="UP000003963">
    <property type="component" value="Unassembled WGS sequence"/>
</dbReference>
<organism evidence="7 8">
    <name type="scientific">Streptomyces himastatinicus ATCC 53653</name>
    <dbReference type="NCBI Taxonomy" id="457427"/>
    <lineage>
        <taxon>Bacteria</taxon>
        <taxon>Bacillati</taxon>
        <taxon>Actinomycetota</taxon>
        <taxon>Actinomycetes</taxon>
        <taxon>Kitasatosporales</taxon>
        <taxon>Streptomycetaceae</taxon>
        <taxon>Streptomyces</taxon>
        <taxon>Streptomyces violaceusniger group</taxon>
    </lineage>
</organism>
<keyword evidence="2" id="KW-0808">Transferase</keyword>
<dbReference type="PANTHER" id="PTHR13929:SF0">
    <property type="entry name" value="UBIA PRENYLTRANSFERASE DOMAIN-CONTAINING PROTEIN 1"/>
    <property type="match status" value="1"/>
</dbReference>
<feature type="transmembrane region" description="Helical" evidence="6">
    <location>
        <begin position="272"/>
        <end position="290"/>
    </location>
</feature>
<feature type="transmembrane region" description="Helical" evidence="6">
    <location>
        <begin position="118"/>
        <end position="140"/>
    </location>
</feature>
<keyword evidence="8" id="KW-1185">Reference proteome</keyword>
<evidence type="ECO:0000256" key="4">
    <source>
        <dbReference type="ARBA" id="ARBA00022989"/>
    </source>
</evidence>
<evidence type="ECO:0000256" key="2">
    <source>
        <dbReference type="ARBA" id="ARBA00022679"/>
    </source>
</evidence>
<reference evidence="7 8" key="1">
    <citation type="submission" date="2009-02" db="EMBL/GenBank/DDBJ databases">
        <title>Annotation of Streptomyces hygroscopicus strain ATCC 53653.</title>
        <authorList>
            <consortium name="The Broad Institute Genome Sequencing Platform"/>
            <consortium name="Broad Institute Microbial Sequencing Center"/>
            <person name="Fischbach M."/>
            <person name="Godfrey P."/>
            <person name="Ward D."/>
            <person name="Young S."/>
            <person name="Zeng Q."/>
            <person name="Koehrsen M."/>
            <person name="Alvarado L."/>
            <person name="Berlin A.M."/>
            <person name="Bochicchio J."/>
            <person name="Borenstein D."/>
            <person name="Chapman S.B."/>
            <person name="Chen Z."/>
            <person name="Engels R."/>
            <person name="Freedman E."/>
            <person name="Gellesch M."/>
            <person name="Goldberg J."/>
            <person name="Griggs A."/>
            <person name="Gujja S."/>
            <person name="Heilman E.R."/>
            <person name="Heiman D.I."/>
            <person name="Hepburn T.A."/>
            <person name="Howarth C."/>
            <person name="Jen D."/>
            <person name="Larson L."/>
            <person name="Lewis B."/>
            <person name="Mehta T."/>
            <person name="Park D."/>
            <person name="Pearson M."/>
            <person name="Richards J."/>
            <person name="Roberts A."/>
            <person name="Saif S."/>
            <person name="Shea T.D."/>
            <person name="Shenoy N."/>
            <person name="Sisk P."/>
            <person name="Stolte C."/>
            <person name="Sykes S.N."/>
            <person name="Thomson T."/>
            <person name="Walk T."/>
            <person name="White J."/>
            <person name="Yandava C."/>
            <person name="Straight P."/>
            <person name="Clardy J."/>
            <person name="Hung D."/>
            <person name="Kolter R."/>
            <person name="Mekalanos J."/>
            <person name="Walker S."/>
            <person name="Walsh C.T."/>
            <person name="Wieland-Brown L.C."/>
            <person name="Haas B."/>
            <person name="Nusbaum C."/>
            <person name="Birren B."/>
        </authorList>
    </citation>
    <scope>NUCLEOTIDE SEQUENCE [LARGE SCALE GENOMIC DNA]</scope>
    <source>
        <strain evidence="7 8">ATCC 53653</strain>
    </source>
</reference>
<dbReference type="PANTHER" id="PTHR13929">
    <property type="entry name" value="1,4-DIHYDROXY-2-NAPHTHOATE OCTAPRENYLTRANSFERASE"/>
    <property type="match status" value="1"/>
</dbReference>
<gene>
    <name evidence="7" type="ORF">SSOG_01958</name>
</gene>
<dbReference type="GO" id="GO:0009234">
    <property type="term" value="P:menaquinone biosynthetic process"/>
    <property type="evidence" value="ECO:0007669"/>
    <property type="project" value="TreeGrafter"/>
</dbReference>
<proteinExistence type="predicted"/>
<keyword evidence="4 6" id="KW-1133">Transmembrane helix</keyword>
<name>D9WTZ8_9ACTN</name>
<dbReference type="AlphaFoldDB" id="D9WTZ8"/>
<dbReference type="EMBL" id="GG657754">
    <property type="protein sequence ID" value="EFL22246.1"/>
    <property type="molecule type" value="Genomic_DNA"/>
</dbReference>
<dbReference type="GO" id="GO:0004659">
    <property type="term" value="F:prenyltransferase activity"/>
    <property type="evidence" value="ECO:0007669"/>
    <property type="project" value="InterPro"/>
</dbReference>
<keyword evidence="5 6" id="KW-0472">Membrane</keyword>
<evidence type="ECO:0000256" key="5">
    <source>
        <dbReference type="ARBA" id="ARBA00023136"/>
    </source>
</evidence>
<evidence type="ECO:0000256" key="3">
    <source>
        <dbReference type="ARBA" id="ARBA00022692"/>
    </source>
</evidence>
<protein>
    <recommendedName>
        <fullName evidence="9">1,4-dihydroxy-2-naphthoate octaprenyltransferase</fullName>
    </recommendedName>
</protein>
<dbReference type="GO" id="GO:0016020">
    <property type="term" value="C:membrane"/>
    <property type="evidence" value="ECO:0007669"/>
    <property type="project" value="UniProtKB-SubCell"/>
</dbReference>
<dbReference type="InterPro" id="IPR026046">
    <property type="entry name" value="UBIAD1"/>
</dbReference>